<evidence type="ECO:0000313" key="2">
    <source>
        <dbReference type="EMBL" id="CAL0331579.1"/>
    </source>
</evidence>
<dbReference type="Proteomes" id="UP001497480">
    <property type="component" value="Unassembled WGS sequence"/>
</dbReference>
<comment type="caution">
    <text evidence="2">The sequence shown here is derived from an EMBL/GenBank/DDBJ whole genome shotgun (WGS) entry which is preliminary data.</text>
</comment>
<dbReference type="InterPro" id="IPR013103">
    <property type="entry name" value="RVT_2"/>
</dbReference>
<accession>A0AAV1YC49</accession>
<keyword evidence="3" id="KW-1185">Reference proteome</keyword>
<dbReference type="SUPFAM" id="SSF56672">
    <property type="entry name" value="DNA/RNA polymerases"/>
    <property type="match status" value="1"/>
</dbReference>
<dbReference type="PANTHER" id="PTHR11439:SF454">
    <property type="match status" value="1"/>
</dbReference>
<evidence type="ECO:0000259" key="1">
    <source>
        <dbReference type="Pfam" id="PF07727"/>
    </source>
</evidence>
<reference evidence="2 3" key="1">
    <citation type="submission" date="2024-03" db="EMBL/GenBank/DDBJ databases">
        <authorList>
            <person name="Martinez-Hernandez J."/>
        </authorList>
    </citation>
    <scope>NUCLEOTIDE SEQUENCE [LARGE SCALE GENOMIC DNA]</scope>
</reference>
<dbReference type="InterPro" id="IPR043502">
    <property type="entry name" value="DNA/RNA_pol_sf"/>
</dbReference>
<dbReference type="PANTHER" id="PTHR11439">
    <property type="entry name" value="GAG-POL-RELATED RETROTRANSPOSON"/>
    <property type="match status" value="1"/>
</dbReference>
<gene>
    <name evidence="2" type="ORF">LLUT_LOCUS32639</name>
</gene>
<dbReference type="Pfam" id="PF07727">
    <property type="entry name" value="RVT_2"/>
    <property type="match status" value="1"/>
</dbReference>
<protein>
    <recommendedName>
        <fullName evidence="1">Reverse transcriptase Ty1/copia-type domain-containing protein</fullName>
    </recommendedName>
</protein>
<proteinExistence type="predicted"/>
<name>A0AAV1YC49_LUPLU</name>
<sequence>MKVPPGLHPSDSSLVCKLEKSIYGLKQASRQWHDKLSHTLVKAGYVKCLSDYSLFVKKTNCSFTAILVYVDDLILAGDDQHEIDHIKHILHTNFSIKDLGKLKYFLGMEVARSKQGISLYQRKYTLDLLEESGLLGSKPAYTPMDYNSKIHSTSGTPLSDPTSYRRLIGKLLYLTHTRPDICFAVGCLSQFLSSPTTGHFQAATRILKYLKNSPGQGVFFPAHNSTILKGYSDSDWAACLDTRRSVSGWCFFLGEALISWKSKKQKIVSKSSSEAEYRALAMASCEAQWLLSLLMDLCISHSQPVTIFCDNQSALHIASNPVFHERTKHIEIDCHIVRERLQNNIIHLLPISTTLQVADIFTKSLGPSLFRKFISKLGIINIFLPACGGMLSLHNSEAHQAHLHPLTSPRPF</sequence>
<dbReference type="AlphaFoldDB" id="A0AAV1YC49"/>
<dbReference type="CDD" id="cd09272">
    <property type="entry name" value="RNase_HI_RT_Ty1"/>
    <property type="match status" value="1"/>
</dbReference>
<organism evidence="2 3">
    <name type="scientific">Lupinus luteus</name>
    <name type="common">European yellow lupine</name>
    <dbReference type="NCBI Taxonomy" id="3873"/>
    <lineage>
        <taxon>Eukaryota</taxon>
        <taxon>Viridiplantae</taxon>
        <taxon>Streptophyta</taxon>
        <taxon>Embryophyta</taxon>
        <taxon>Tracheophyta</taxon>
        <taxon>Spermatophyta</taxon>
        <taxon>Magnoliopsida</taxon>
        <taxon>eudicotyledons</taxon>
        <taxon>Gunneridae</taxon>
        <taxon>Pentapetalae</taxon>
        <taxon>rosids</taxon>
        <taxon>fabids</taxon>
        <taxon>Fabales</taxon>
        <taxon>Fabaceae</taxon>
        <taxon>Papilionoideae</taxon>
        <taxon>50 kb inversion clade</taxon>
        <taxon>genistoids sensu lato</taxon>
        <taxon>core genistoids</taxon>
        <taxon>Genisteae</taxon>
        <taxon>Lupinus</taxon>
    </lineage>
</organism>
<dbReference type="EMBL" id="CAXHTB010000023">
    <property type="protein sequence ID" value="CAL0331579.1"/>
    <property type="molecule type" value="Genomic_DNA"/>
</dbReference>
<evidence type="ECO:0000313" key="3">
    <source>
        <dbReference type="Proteomes" id="UP001497480"/>
    </source>
</evidence>
<feature type="domain" description="Reverse transcriptase Ty1/copia-type" evidence="1">
    <location>
        <begin position="1"/>
        <end position="144"/>
    </location>
</feature>